<reference evidence="2 3" key="1">
    <citation type="journal article" date="2023" name="bioRxiv">
        <title>High-quality genome assemblies of four members of thePodospora anserinaspecies complex.</title>
        <authorList>
            <person name="Ament-Velasquez S.L."/>
            <person name="Vogan A.A."/>
            <person name="Wallerman O."/>
            <person name="Hartmann F."/>
            <person name="Gautier V."/>
            <person name="Silar P."/>
            <person name="Giraud T."/>
            <person name="Johannesson H."/>
        </authorList>
    </citation>
    <scope>NUCLEOTIDE SEQUENCE [LARGE SCALE GENOMIC DNA]</scope>
    <source>
        <strain evidence="2 3">CBS 415.72m</strain>
    </source>
</reference>
<gene>
    <name evidence="2" type="ORF">QC762_403858</name>
</gene>
<evidence type="ECO:0000256" key="1">
    <source>
        <dbReference type="SAM" id="MobiDB-lite"/>
    </source>
</evidence>
<dbReference type="RefSeq" id="XP_062743399.1">
    <property type="nucleotide sequence ID" value="XM_062889844.1"/>
</dbReference>
<dbReference type="Proteomes" id="UP001323405">
    <property type="component" value="Unassembled WGS sequence"/>
</dbReference>
<dbReference type="GeneID" id="87909751"/>
<accession>A0ABR0GFG1</accession>
<name>A0ABR0GFG1_9PEZI</name>
<evidence type="ECO:0000313" key="2">
    <source>
        <dbReference type="EMBL" id="KAK4654424.1"/>
    </source>
</evidence>
<feature type="region of interest" description="Disordered" evidence="1">
    <location>
        <begin position="493"/>
        <end position="574"/>
    </location>
</feature>
<feature type="compositionally biased region" description="Acidic residues" evidence="1">
    <location>
        <begin position="518"/>
        <end position="574"/>
    </location>
</feature>
<sequence>MWLAMSSARKYSPGQVIVATTAVDVAQASEQVTGETIPTAPPPGLFTLVLNSQLSLLLRSCPALSAETGLQQHNNNNNNCAKYQQRTIPRLFKQHLHTTQTILDVFAKMRVSISSIPRSTILIEVLAEEDRSLFDKLDLTGMIRDNSKSDALSFHIKAFFDQLPLFPDDSTPSPPKPSPKKVAFSSDSPHYKSPTPSKLRKKKKLFGIPTIPTVKTHKQYTCPEATNPLSVIWPDNSNPLPTDSRQPTCHPHLRLSCTDPSPWTTPDENPPTPCHHTSWYAATSTLFQHASKLLASAFTKQNITTLSAPMANLAEAQTLELNILPKLHLAYSLYTAHVFITGRFRKLVIHICRHCTRSLTLANIQILEHKKPWTLLEHWLEKIKAVYDALNTMHLWLFVAAKKLDKAVKYLAEAGNVRMKGGDGMTRVEMLPLYRCMIEVRGWIRREAIQGVMEDKARVKEVVGRLMGVLHPLTGLGYDKAVVEALGGLWKVEQEEKEGDEKGEEGSDEEMADGRESEDPDDGAGNSDESDDFDDSGESDNSDGPDDEDQDEANSDEEMKDDETDIGEDEISDEGIEVSMSNAVEDDLGELNGDLDDDFDMEMEEQKFVIRKAILEAAVEVRSVCETWRNHAAFIQAIERGQLNDHQD</sequence>
<dbReference type="EMBL" id="JAFFHA010000006">
    <property type="protein sequence ID" value="KAK4654424.1"/>
    <property type="molecule type" value="Genomic_DNA"/>
</dbReference>
<proteinExistence type="predicted"/>
<feature type="region of interest" description="Disordered" evidence="1">
    <location>
        <begin position="167"/>
        <end position="202"/>
    </location>
</feature>
<keyword evidence="3" id="KW-1185">Reference proteome</keyword>
<comment type="caution">
    <text evidence="2">The sequence shown here is derived from an EMBL/GenBank/DDBJ whole genome shotgun (WGS) entry which is preliminary data.</text>
</comment>
<feature type="compositionally biased region" description="Acidic residues" evidence="1">
    <location>
        <begin position="495"/>
        <end position="511"/>
    </location>
</feature>
<protein>
    <submittedName>
        <fullName evidence="2">Uncharacterized protein</fullName>
    </submittedName>
</protein>
<evidence type="ECO:0000313" key="3">
    <source>
        <dbReference type="Proteomes" id="UP001323405"/>
    </source>
</evidence>
<organism evidence="2 3">
    <name type="scientific">Podospora pseudocomata</name>
    <dbReference type="NCBI Taxonomy" id="2093779"/>
    <lineage>
        <taxon>Eukaryota</taxon>
        <taxon>Fungi</taxon>
        <taxon>Dikarya</taxon>
        <taxon>Ascomycota</taxon>
        <taxon>Pezizomycotina</taxon>
        <taxon>Sordariomycetes</taxon>
        <taxon>Sordariomycetidae</taxon>
        <taxon>Sordariales</taxon>
        <taxon>Podosporaceae</taxon>
        <taxon>Podospora</taxon>
    </lineage>
</organism>